<dbReference type="Proteomes" id="UP000076727">
    <property type="component" value="Unassembled WGS sequence"/>
</dbReference>
<accession>A0A165R3G4</accession>
<dbReference type="OrthoDB" id="2662268at2759"/>
<proteinExistence type="predicted"/>
<keyword evidence="2" id="KW-1185">Reference proteome</keyword>
<reference evidence="1 2" key="1">
    <citation type="journal article" date="2016" name="Mol. Biol. Evol.">
        <title>Comparative Genomics of Early-Diverging Mushroom-Forming Fungi Provides Insights into the Origins of Lignocellulose Decay Capabilities.</title>
        <authorList>
            <person name="Nagy L.G."/>
            <person name="Riley R."/>
            <person name="Tritt A."/>
            <person name="Adam C."/>
            <person name="Daum C."/>
            <person name="Floudas D."/>
            <person name="Sun H."/>
            <person name="Yadav J.S."/>
            <person name="Pangilinan J."/>
            <person name="Larsson K.H."/>
            <person name="Matsuura K."/>
            <person name="Barry K."/>
            <person name="Labutti K."/>
            <person name="Kuo R."/>
            <person name="Ohm R.A."/>
            <person name="Bhattacharya S.S."/>
            <person name="Shirouzu T."/>
            <person name="Yoshinaga Y."/>
            <person name="Martin F.M."/>
            <person name="Grigoriev I.V."/>
            <person name="Hibbett D.S."/>
        </authorList>
    </citation>
    <scope>NUCLEOTIDE SEQUENCE [LARGE SCALE GENOMIC DNA]</scope>
    <source>
        <strain evidence="1 2">L-15889</strain>
    </source>
</reference>
<name>A0A165R3G4_9APHY</name>
<dbReference type="AlphaFoldDB" id="A0A165R3G4"/>
<gene>
    <name evidence="1" type="ORF">DAEQUDRAFT_764716</name>
</gene>
<organism evidence="1 2">
    <name type="scientific">Daedalea quercina L-15889</name>
    <dbReference type="NCBI Taxonomy" id="1314783"/>
    <lineage>
        <taxon>Eukaryota</taxon>
        <taxon>Fungi</taxon>
        <taxon>Dikarya</taxon>
        <taxon>Basidiomycota</taxon>
        <taxon>Agaricomycotina</taxon>
        <taxon>Agaricomycetes</taxon>
        <taxon>Polyporales</taxon>
        <taxon>Fomitopsis</taxon>
    </lineage>
</organism>
<evidence type="ECO:0000313" key="2">
    <source>
        <dbReference type="Proteomes" id="UP000076727"/>
    </source>
</evidence>
<protein>
    <submittedName>
        <fullName evidence="1">Uncharacterized protein</fullName>
    </submittedName>
</protein>
<dbReference type="EMBL" id="KV429052">
    <property type="protein sequence ID" value="KZT70254.1"/>
    <property type="molecule type" value="Genomic_DNA"/>
</dbReference>
<evidence type="ECO:0000313" key="1">
    <source>
        <dbReference type="EMBL" id="KZT70254.1"/>
    </source>
</evidence>
<sequence length="207" mass="22718">MHPNLKPENISNYSSLVSALQDHRVRGSFVEDTFRVPRSFGGVLLKPLSPWAGQTRITFESTADVFGGRGLPLSLLQGGMAPGRVLRGASEPVFGNGAPRNTFTLRVSWPGYTQFDSVRQVPIRPGATRLDVAMIVLGQYSRLFERARVETMRDSSRGGWTIGKGAITLSSLVLVAVSNDMDDVFEAEIHVVFNRNDPASMLAELRQ</sequence>